<dbReference type="SMART" id="SM00860">
    <property type="entry name" value="SMI1_KNR4"/>
    <property type="match status" value="1"/>
</dbReference>
<evidence type="ECO:0000259" key="1">
    <source>
        <dbReference type="SMART" id="SM00860"/>
    </source>
</evidence>
<protein>
    <recommendedName>
        <fullName evidence="1">Knr4/Smi1-like domain-containing protein</fullName>
    </recommendedName>
</protein>
<dbReference type="OrthoDB" id="275951at2"/>
<reference evidence="2 3" key="1">
    <citation type="submission" date="2019-02" db="EMBL/GenBank/DDBJ databases">
        <title>Deep-cultivation of Planctomycetes and their phenomic and genomic characterization uncovers novel biology.</title>
        <authorList>
            <person name="Wiegand S."/>
            <person name="Jogler M."/>
            <person name="Boedeker C."/>
            <person name="Pinto D."/>
            <person name="Vollmers J."/>
            <person name="Rivas-Marin E."/>
            <person name="Kohn T."/>
            <person name="Peeters S.H."/>
            <person name="Heuer A."/>
            <person name="Rast P."/>
            <person name="Oberbeckmann S."/>
            <person name="Bunk B."/>
            <person name="Jeske O."/>
            <person name="Meyerdierks A."/>
            <person name="Storesund J.E."/>
            <person name="Kallscheuer N."/>
            <person name="Luecker S."/>
            <person name="Lage O.M."/>
            <person name="Pohl T."/>
            <person name="Merkel B.J."/>
            <person name="Hornburger P."/>
            <person name="Mueller R.-W."/>
            <person name="Bruemmer F."/>
            <person name="Labrenz M."/>
            <person name="Spormann A.M."/>
            <person name="Op den Camp H."/>
            <person name="Overmann J."/>
            <person name="Amann R."/>
            <person name="Jetten M.S.M."/>
            <person name="Mascher T."/>
            <person name="Medema M.H."/>
            <person name="Devos D.P."/>
            <person name="Kaster A.-K."/>
            <person name="Ovreas L."/>
            <person name="Rohde M."/>
            <person name="Galperin M.Y."/>
            <person name="Jogler C."/>
        </authorList>
    </citation>
    <scope>NUCLEOTIDE SEQUENCE [LARGE SCALE GENOMIC DNA]</scope>
    <source>
        <strain evidence="2 3">Q31a</strain>
    </source>
</reference>
<accession>A0A518G5L4</accession>
<dbReference type="Proteomes" id="UP000318017">
    <property type="component" value="Chromosome"/>
</dbReference>
<dbReference type="InterPro" id="IPR037883">
    <property type="entry name" value="Knr4/Smi1-like_sf"/>
</dbReference>
<dbReference type="KEGG" id="ahel:Q31a_21660"/>
<proteinExistence type="predicted"/>
<name>A0A518G5L4_9BACT</name>
<dbReference type="AlphaFoldDB" id="A0A518G5L4"/>
<feature type="domain" description="Knr4/Smi1-like" evidence="1">
    <location>
        <begin position="28"/>
        <end position="129"/>
    </location>
</feature>
<evidence type="ECO:0000313" key="3">
    <source>
        <dbReference type="Proteomes" id="UP000318017"/>
    </source>
</evidence>
<dbReference type="SUPFAM" id="SSF160631">
    <property type="entry name" value="SMI1/KNR4-like"/>
    <property type="match status" value="1"/>
</dbReference>
<dbReference type="Pfam" id="PF09346">
    <property type="entry name" value="SMI1_KNR4"/>
    <property type="match status" value="1"/>
</dbReference>
<dbReference type="InterPro" id="IPR018958">
    <property type="entry name" value="Knr4/Smi1-like_dom"/>
</dbReference>
<organism evidence="2 3">
    <name type="scientific">Aureliella helgolandensis</name>
    <dbReference type="NCBI Taxonomy" id="2527968"/>
    <lineage>
        <taxon>Bacteria</taxon>
        <taxon>Pseudomonadati</taxon>
        <taxon>Planctomycetota</taxon>
        <taxon>Planctomycetia</taxon>
        <taxon>Pirellulales</taxon>
        <taxon>Pirellulaceae</taxon>
        <taxon>Aureliella</taxon>
    </lineage>
</organism>
<dbReference type="EMBL" id="CP036298">
    <property type="protein sequence ID" value="QDV23859.1"/>
    <property type="molecule type" value="Genomic_DNA"/>
</dbReference>
<dbReference type="Gene3D" id="3.40.1580.10">
    <property type="entry name" value="SMI1/KNR4-like"/>
    <property type="match status" value="1"/>
</dbReference>
<evidence type="ECO:0000313" key="2">
    <source>
        <dbReference type="EMBL" id="QDV23859.1"/>
    </source>
</evidence>
<dbReference type="RefSeq" id="WP_145077095.1">
    <property type="nucleotide sequence ID" value="NZ_CP036298.1"/>
</dbReference>
<keyword evidence="3" id="KW-1185">Reference proteome</keyword>
<gene>
    <name evidence="2" type="ORF">Q31a_21660</name>
</gene>
<sequence length="161" mass="18248">MAKWNRIVSEFFRMSDPEGKNDHYAPSGASPESIVKVEAELGVEMPHELRDFYSNHDGLGLVSRGETPMPLFIRPTGQLVDFINQCRSAFRDTHPTYAERYFPFIDWYNGDSSGFILGSDGRFVDMVFTFSHELYCYEAGQDANEFIHAHAETLAELLAPG</sequence>